<evidence type="ECO:0000256" key="16">
    <source>
        <dbReference type="ARBA" id="ARBA00047337"/>
    </source>
</evidence>
<dbReference type="SUPFAM" id="SSF53098">
    <property type="entry name" value="Ribonuclease H-like"/>
    <property type="match status" value="1"/>
</dbReference>
<dbReference type="PROSITE" id="PS50808">
    <property type="entry name" value="ZF_BED"/>
    <property type="match status" value="1"/>
</dbReference>
<evidence type="ECO:0000256" key="19">
    <source>
        <dbReference type="SAM" id="MobiDB-lite"/>
    </source>
</evidence>
<dbReference type="Gene3D" id="3.40.50.1820">
    <property type="entry name" value="alpha/beta hydrolase"/>
    <property type="match status" value="1"/>
</dbReference>
<evidence type="ECO:0000256" key="5">
    <source>
        <dbReference type="ARBA" id="ARBA00022490"/>
    </source>
</evidence>
<reference evidence="22" key="1">
    <citation type="submission" date="2016-11" db="UniProtKB">
        <authorList>
            <consortium name="WormBaseParasite"/>
        </authorList>
    </citation>
    <scope>IDENTIFICATION</scope>
</reference>
<dbReference type="Pfam" id="PF02230">
    <property type="entry name" value="Abhydrolase_2"/>
    <property type="match status" value="1"/>
</dbReference>
<dbReference type="InterPro" id="IPR029058">
    <property type="entry name" value="AB_hydrolase_fold"/>
</dbReference>
<dbReference type="GO" id="GO:0003677">
    <property type="term" value="F:DNA binding"/>
    <property type="evidence" value="ECO:0007669"/>
    <property type="project" value="InterPro"/>
</dbReference>
<keyword evidence="13" id="KW-0804">Transcription</keyword>
<proteinExistence type="inferred from homology"/>
<keyword evidence="5" id="KW-0963">Cytoplasm</keyword>
<evidence type="ECO:0000256" key="17">
    <source>
        <dbReference type="ARBA" id="ARBA00048656"/>
    </source>
</evidence>
<dbReference type="GO" id="GO:0005737">
    <property type="term" value="C:cytoplasm"/>
    <property type="evidence" value="ECO:0007669"/>
    <property type="project" value="UniProtKB-SubCell"/>
</dbReference>
<evidence type="ECO:0000256" key="7">
    <source>
        <dbReference type="ARBA" id="ARBA00022771"/>
    </source>
</evidence>
<dbReference type="AlphaFoldDB" id="A0A1I8H838"/>
<evidence type="ECO:0000313" key="21">
    <source>
        <dbReference type="Proteomes" id="UP000095280"/>
    </source>
</evidence>
<evidence type="ECO:0000256" key="3">
    <source>
        <dbReference type="ARBA" id="ARBA00006499"/>
    </source>
</evidence>
<protein>
    <recommendedName>
        <fullName evidence="4">palmitoyl-protein hydrolase</fullName>
        <ecNumber evidence="4">3.1.2.22</ecNumber>
    </recommendedName>
    <alternativeName>
        <fullName evidence="15">Palmitoyl-protein hydrolase</fullName>
    </alternativeName>
</protein>
<dbReference type="PANTHER" id="PTHR46481">
    <property type="entry name" value="ZINC FINGER BED DOMAIN-CONTAINING PROTEIN 4"/>
    <property type="match status" value="1"/>
</dbReference>
<evidence type="ECO:0000256" key="15">
    <source>
        <dbReference type="ARBA" id="ARBA00031195"/>
    </source>
</evidence>
<dbReference type="SUPFAM" id="SSF140996">
    <property type="entry name" value="Hermes dimerisation domain"/>
    <property type="match status" value="1"/>
</dbReference>
<evidence type="ECO:0000256" key="13">
    <source>
        <dbReference type="ARBA" id="ARBA00023163"/>
    </source>
</evidence>
<organism evidence="21 22">
    <name type="scientific">Macrostomum lignano</name>
    <dbReference type="NCBI Taxonomy" id="282301"/>
    <lineage>
        <taxon>Eukaryota</taxon>
        <taxon>Metazoa</taxon>
        <taxon>Spiralia</taxon>
        <taxon>Lophotrochozoa</taxon>
        <taxon>Platyhelminthes</taxon>
        <taxon>Rhabditophora</taxon>
        <taxon>Macrostomorpha</taxon>
        <taxon>Macrostomida</taxon>
        <taxon>Macrostomidae</taxon>
        <taxon>Macrostomum</taxon>
    </lineage>
</organism>
<evidence type="ECO:0000256" key="14">
    <source>
        <dbReference type="ARBA" id="ARBA00023242"/>
    </source>
</evidence>
<evidence type="ECO:0000256" key="11">
    <source>
        <dbReference type="ARBA" id="ARBA00023015"/>
    </source>
</evidence>
<dbReference type="FunFam" id="3.40.50.1820:FF:000010">
    <property type="entry name" value="Acyl-protein thioesterase 2"/>
    <property type="match status" value="1"/>
</dbReference>
<accession>A0A1I8H838</accession>
<dbReference type="GO" id="GO:0008474">
    <property type="term" value="F:palmitoyl-(protein) hydrolase activity"/>
    <property type="evidence" value="ECO:0007669"/>
    <property type="project" value="UniProtKB-EC"/>
</dbReference>
<comment type="subcellular location">
    <subcellularLocation>
        <location evidence="2">Cytoplasm</location>
    </subcellularLocation>
    <subcellularLocation>
        <location evidence="1">Nucleus</location>
    </subcellularLocation>
</comment>
<dbReference type="SMART" id="SM00614">
    <property type="entry name" value="ZnF_BED"/>
    <property type="match status" value="1"/>
</dbReference>
<dbReference type="InterPro" id="IPR003140">
    <property type="entry name" value="PLipase/COase/thioEstase"/>
</dbReference>
<feature type="compositionally biased region" description="Low complexity" evidence="19">
    <location>
        <begin position="68"/>
        <end position="88"/>
    </location>
</feature>
<keyword evidence="14" id="KW-0539">Nucleus</keyword>
<dbReference type="SUPFAM" id="SSF57667">
    <property type="entry name" value="beta-beta-alpha zinc fingers"/>
    <property type="match status" value="1"/>
</dbReference>
<dbReference type="InterPro" id="IPR003656">
    <property type="entry name" value="Znf_BED"/>
</dbReference>
<dbReference type="EC" id="3.1.2.22" evidence="4"/>
<dbReference type="InterPro" id="IPR012337">
    <property type="entry name" value="RNaseH-like_sf"/>
</dbReference>
<dbReference type="Pfam" id="PF02892">
    <property type="entry name" value="zf-BED"/>
    <property type="match status" value="1"/>
</dbReference>
<dbReference type="PANTHER" id="PTHR46481:SF10">
    <property type="entry name" value="ZINC FINGER BED DOMAIN-CONTAINING PROTEIN 39"/>
    <property type="match status" value="1"/>
</dbReference>
<evidence type="ECO:0000256" key="4">
    <source>
        <dbReference type="ARBA" id="ARBA00012423"/>
    </source>
</evidence>
<dbReference type="GO" id="GO:0005634">
    <property type="term" value="C:nucleus"/>
    <property type="evidence" value="ECO:0007669"/>
    <property type="project" value="UniProtKB-SubCell"/>
</dbReference>
<comment type="similarity">
    <text evidence="3">Belongs to the AB hydrolase superfamily. AB hydrolase 2 family.</text>
</comment>
<keyword evidence="12" id="KW-0443">Lipid metabolism</keyword>
<feature type="region of interest" description="Disordered" evidence="19">
    <location>
        <begin position="62"/>
        <end position="106"/>
    </location>
</feature>
<feature type="domain" description="BED-type" evidence="20">
    <location>
        <begin position="2"/>
        <end position="54"/>
    </location>
</feature>
<dbReference type="GO" id="GO:0009791">
    <property type="term" value="P:post-embryonic development"/>
    <property type="evidence" value="ECO:0007669"/>
    <property type="project" value="UniProtKB-ARBA"/>
</dbReference>
<keyword evidence="10" id="KW-0862">Zinc</keyword>
<keyword evidence="8" id="KW-0378">Hydrolase</keyword>
<evidence type="ECO:0000256" key="2">
    <source>
        <dbReference type="ARBA" id="ARBA00004496"/>
    </source>
</evidence>
<comment type="catalytic activity">
    <reaction evidence="17">
        <text>1-hexadecanoyl-sn-glycero-3-phosphocholine + H2O = sn-glycerol 3-phosphocholine + hexadecanoate + H(+)</text>
        <dbReference type="Rhea" id="RHEA:40435"/>
        <dbReference type="ChEBI" id="CHEBI:7896"/>
        <dbReference type="ChEBI" id="CHEBI:15377"/>
        <dbReference type="ChEBI" id="CHEBI:15378"/>
        <dbReference type="ChEBI" id="CHEBI:16870"/>
        <dbReference type="ChEBI" id="CHEBI:72998"/>
    </reaction>
    <physiologicalReaction direction="left-to-right" evidence="17">
        <dbReference type="Rhea" id="RHEA:40436"/>
    </physiologicalReaction>
</comment>
<evidence type="ECO:0000256" key="18">
    <source>
        <dbReference type="PROSITE-ProRule" id="PRU00027"/>
    </source>
</evidence>
<evidence type="ECO:0000256" key="1">
    <source>
        <dbReference type="ARBA" id="ARBA00004123"/>
    </source>
</evidence>
<dbReference type="InterPro" id="IPR036236">
    <property type="entry name" value="Znf_C2H2_sf"/>
</dbReference>
<evidence type="ECO:0000256" key="8">
    <source>
        <dbReference type="ARBA" id="ARBA00022801"/>
    </source>
</evidence>
<dbReference type="InterPro" id="IPR052035">
    <property type="entry name" value="ZnF_BED_domain_contain"/>
</dbReference>
<keyword evidence="9" id="KW-0276">Fatty acid metabolism</keyword>
<comment type="catalytic activity">
    <reaction evidence="16">
        <text>S-hexadecanoyl-L-cysteinyl-[protein] + H2O = L-cysteinyl-[protein] + hexadecanoate + H(+)</text>
        <dbReference type="Rhea" id="RHEA:19233"/>
        <dbReference type="Rhea" id="RHEA-COMP:10131"/>
        <dbReference type="Rhea" id="RHEA-COMP:11032"/>
        <dbReference type="ChEBI" id="CHEBI:7896"/>
        <dbReference type="ChEBI" id="CHEBI:15377"/>
        <dbReference type="ChEBI" id="CHEBI:15378"/>
        <dbReference type="ChEBI" id="CHEBI:29950"/>
        <dbReference type="ChEBI" id="CHEBI:74151"/>
        <dbReference type="EC" id="3.1.2.22"/>
    </reaction>
</comment>
<evidence type="ECO:0000313" key="22">
    <source>
        <dbReference type="WBParaSite" id="maker-uti_cns_0004722-snap-gene-0.4-mRNA-1"/>
    </source>
</evidence>
<evidence type="ECO:0000256" key="9">
    <source>
        <dbReference type="ARBA" id="ARBA00022832"/>
    </source>
</evidence>
<keyword evidence="11" id="KW-0805">Transcription regulation</keyword>
<evidence type="ECO:0000256" key="10">
    <source>
        <dbReference type="ARBA" id="ARBA00022833"/>
    </source>
</evidence>
<dbReference type="WBParaSite" id="maker-uti_cns_0004722-snap-gene-0.4-mRNA-1">
    <property type="protein sequence ID" value="maker-uti_cns_0004722-snap-gene-0.4-mRNA-1"/>
    <property type="gene ID" value="maker-uti_cns_0004722-snap-gene-0.4"/>
</dbReference>
<evidence type="ECO:0000259" key="20">
    <source>
        <dbReference type="PROSITE" id="PS50808"/>
    </source>
</evidence>
<evidence type="ECO:0000256" key="12">
    <source>
        <dbReference type="ARBA" id="ARBA00023098"/>
    </source>
</evidence>
<keyword evidence="7 18" id="KW-0863">Zinc-finger</keyword>
<keyword evidence="21" id="KW-1185">Reference proteome</keyword>
<name>A0A1I8H838_9PLAT</name>
<keyword evidence="6" id="KW-0479">Metal-binding</keyword>
<dbReference type="GO" id="GO:0008270">
    <property type="term" value="F:zinc ion binding"/>
    <property type="evidence" value="ECO:0007669"/>
    <property type="project" value="UniProtKB-KW"/>
</dbReference>
<dbReference type="SUPFAM" id="SSF53474">
    <property type="entry name" value="alpha/beta-Hydrolases"/>
    <property type="match status" value="1"/>
</dbReference>
<sequence>MIMDNPIWKHFNRVPVKEAAICLSCKAELKTTSSSTTGLWRHLQNKHVGLYETLKNEEKAKAARVPFSVSTTSNQNTSAASSHNSSTNKDNDSSCMQSCPPPSKQAKIDSMFRVNKPWDKNNPSSRAIDRLIVQMIAVDSQPVSIVEDLGFQRLVAGLEPRYELKSRNYYQKLIEKEYELAKQTVKQQLPDDVEVAVTSDCWSSANQAIALLSVTGHFVTPDLERKNLVLAATPIESAHTGEALSNILLNVIEEFQLNDHVTLLLRDGGSNIRKAASLLQVPDASCACHVLQLCVKEALKEGVLTQTIIKKVKGLVGHFDRSHPAQKQLQNFQGALGLPKNRLIQNVETRWNSSLHMLRRYNEQHAAVAAVLSASSGTTLQALTENELDISARLVTLLEPLDEATEQLSRDAESTSVLIPIIRMLLRKLDKIDFAQISSVHRSLINAIKSRFECFLTNEFYQASTALDGRFKLAFFDSSQHEIIKDYILQELGSRAPPTLSVATAAGNEESNYYANVENLGSEDDSHETISAVAESEDQPARAGKTKRLSFLEEFHGIVQSSQAQGPMPAGKAAKLIFLHGLGDTGHGWASILQEVVPAYCKLVCPHAPAIPVTLNGGMRMPAWFDIRGLSPNAEQDEVGIERGRDMVEKLIAEETAAGIPSSRLAIGGFSMGGALALYTGLTSTKVSPAGVVALSSWLPMHQKLLSSPGQVVNKPQVFQGHGDSDQMVPFVMGDMTHKLIKQMGVGEAQFKSYPGLMHSSSDQEMSDVKEFLAKLLPPA</sequence>
<dbReference type="GO" id="GO:0006631">
    <property type="term" value="P:fatty acid metabolic process"/>
    <property type="evidence" value="ECO:0007669"/>
    <property type="project" value="UniProtKB-KW"/>
</dbReference>
<evidence type="ECO:0000256" key="6">
    <source>
        <dbReference type="ARBA" id="ARBA00022723"/>
    </source>
</evidence>
<dbReference type="Proteomes" id="UP000095280">
    <property type="component" value="Unplaced"/>
</dbReference>